<keyword evidence="2 6" id="KW-0479">Metal-binding</keyword>
<accession>A0A0U9HTV0</accession>
<dbReference type="Pfam" id="PF13370">
    <property type="entry name" value="Fer4_13"/>
    <property type="match status" value="1"/>
</dbReference>
<dbReference type="Gene3D" id="3.30.70.20">
    <property type="match status" value="1"/>
</dbReference>
<evidence type="ECO:0000256" key="3">
    <source>
        <dbReference type="ARBA" id="ARBA00022982"/>
    </source>
</evidence>
<dbReference type="RefSeq" id="WP_059175452.1">
    <property type="nucleotide sequence ID" value="NZ_BCNO01000001.1"/>
</dbReference>
<dbReference type="InterPro" id="IPR017900">
    <property type="entry name" value="4Fe4S_Fe_S_CS"/>
</dbReference>
<dbReference type="PROSITE" id="PS51379">
    <property type="entry name" value="4FE4S_FER_2"/>
    <property type="match status" value="2"/>
</dbReference>
<dbReference type="PANTHER" id="PTHR36923">
    <property type="entry name" value="FERREDOXIN"/>
    <property type="match status" value="1"/>
</dbReference>
<gene>
    <name evidence="8" type="ORF">TAGGR_1130</name>
</gene>
<dbReference type="InterPro" id="IPR001080">
    <property type="entry name" value="3Fe4S_ferredoxin"/>
</dbReference>
<comment type="function">
    <text evidence="6">Ferredoxins are iron-sulfur proteins that transfer electrons in a wide variety of metabolic reactions.</text>
</comment>
<keyword evidence="9" id="KW-1185">Reference proteome</keyword>
<feature type="domain" description="4Fe-4S ferredoxin-type" evidence="7">
    <location>
        <begin position="31"/>
        <end position="60"/>
    </location>
</feature>
<evidence type="ECO:0000256" key="1">
    <source>
        <dbReference type="ARBA" id="ARBA00022448"/>
    </source>
</evidence>
<name>A0A0U9HTV0_9BACT</name>
<dbReference type="InterPro" id="IPR051269">
    <property type="entry name" value="Fe-S_cluster_ET"/>
</dbReference>
<evidence type="ECO:0000256" key="4">
    <source>
        <dbReference type="ARBA" id="ARBA00023004"/>
    </source>
</evidence>
<dbReference type="InterPro" id="IPR017896">
    <property type="entry name" value="4Fe4S_Fe-S-bd"/>
</dbReference>
<comment type="caution">
    <text evidence="8">The sequence shown here is derived from an EMBL/GenBank/DDBJ whole genome shotgun (WGS) entry which is preliminary data.</text>
</comment>
<keyword evidence="4 6" id="KW-0408">Iron</keyword>
<dbReference type="PROSITE" id="PS00198">
    <property type="entry name" value="4FE4S_FER_1"/>
    <property type="match status" value="1"/>
</dbReference>
<dbReference type="AlphaFoldDB" id="A0A0U9HTV0"/>
<dbReference type="PRINTS" id="PR00352">
    <property type="entry name" value="3FE4SFRDOXIN"/>
</dbReference>
<dbReference type="GO" id="GO:0051536">
    <property type="term" value="F:iron-sulfur cluster binding"/>
    <property type="evidence" value="ECO:0007669"/>
    <property type="project" value="UniProtKB-KW"/>
</dbReference>
<keyword evidence="1 6" id="KW-0813">Transport</keyword>
<dbReference type="GO" id="GO:0009055">
    <property type="term" value="F:electron transfer activity"/>
    <property type="evidence" value="ECO:0007669"/>
    <property type="project" value="UniProtKB-UniRule"/>
</dbReference>
<evidence type="ECO:0000256" key="2">
    <source>
        <dbReference type="ARBA" id="ARBA00022723"/>
    </source>
</evidence>
<keyword evidence="5 6" id="KW-0411">Iron-sulfur</keyword>
<evidence type="ECO:0000256" key="5">
    <source>
        <dbReference type="ARBA" id="ARBA00023014"/>
    </source>
</evidence>
<reference evidence="9" key="1">
    <citation type="submission" date="2016-01" db="EMBL/GenBank/DDBJ databases">
        <title>Draft genome sequence of Thermodesulfovibrio aggregans strain TGE-P1.</title>
        <authorList>
            <person name="Sekiguchi Y."/>
            <person name="Ohashi A."/>
            <person name="Matsuura N."/>
            <person name="Tourlousse M.D."/>
        </authorList>
    </citation>
    <scope>NUCLEOTIDE SEQUENCE [LARGE SCALE GENOMIC DNA]</scope>
    <source>
        <strain evidence="9">TGE-P1</strain>
    </source>
</reference>
<feature type="domain" description="4Fe-4S ferredoxin-type" evidence="7">
    <location>
        <begin position="2"/>
        <end position="30"/>
    </location>
</feature>
<protein>
    <recommendedName>
        <fullName evidence="6">Ferredoxin</fullName>
    </recommendedName>
</protein>
<evidence type="ECO:0000259" key="7">
    <source>
        <dbReference type="PROSITE" id="PS51379"/>
    </source>
</evidence>
<dbReference type="GO" id="GO:0005506">
    <property type="term" value="F:iron ion binding"/>
    <property type="evidence" value="ECO:0007669"/>
    <property type="project" value="UniProtKB-UniRule"/>
</dbReference>
<proteinExistence type="predicted"/>
<evidence type="ECO:0000313" key="9">
    <source>
        <dbReference type="Proteomes" id="UP000054976"/>
    </source>
</evidence>
<sequence length="60" mass="6617">MPTPVVDYDLCVGCGSCVEICPEVFEMRDDKAWVIGPDKCNTCDCQQAADLCPSQAIRFE</sequence>
<evidence type="ECO:0000256" key="6">
    <source>
        <dbReference type="RuleBase" id="RU368020"/>
    </source>
</evidence>
<dbReference type="PANTHER" id="PTHR36923:SF3">
    <property type="entry name" value="FERREDOXIN"/>
    <property type="match status" value="1"/>
</dbReference>
<dbReference type="SUPFAM" id="SSF54862">
    <property type="entry name" value="4Fe-4S ferredoxins"/>
    <property type="match status" value="1"/>
</dbReference>
<dbReference type="EMBL" id="BCNO01000001">
    <property type="protein sequence ID" value="GAQ93965.1"/>
    <property type="molecule type" value="Genomic_DNA"/>
</dbReference>
<evidence type="ECO:0000313" key="8">
    <source>
        <dbReference type="EMBL" id="GAQ93965.1"/>
    </source>
</evidence>
<organism evidence="8 9">
    <name type="scientific">Thermodesulfovibrio aggregans</name>
    <dbReference type="NCBI Taxonomy" id="86166"/>
    <lineage>
        <taxon>Bacteria</taxon>
        <taxon>Pseudomonadati</taxon>
        <taxon>Nitrospirota</taxon>
        <taxon>Thermodesulfovibrionia</taxon>
        <taxon>Thermodesulfovibrionales</taxon>
        <taxon>Thermodesulfovibrionaceae</taxon>
        <taxon>Thermodesulfovibrio</taxon>
    </lineage>
</organism>
<keyword evidence="3 6" id="KW-0249">Electron transport</keyword>
<dbReference type="Proteomes" id="UP000054976">
    <property type="component" value="Unassembled WGS sequence"/>
</dbReference>
<dbReference type="OrthoDB" id="9770306at2"/>
<dbReference type="STRING" id="86166.TAGGR_1130"/>